<gene>
    <name evidence="8" type="primary">glgA</name>
    <name evidence="12" type="ORF">CRM94_29180</name>
</gene>
<feature type="region of interest" description="Disordered" evidence="9">
    <location>
        <begin position="508"/>
        <end position="554"/>
    </location>
</feature>
<evidence type="ECO:0000256" key="4">
    <source>
        <dbReference type="ARBA" id="ARBA00010281"/>
    </source>
</evidence>
<proteinExistence type="inferred from homology"/>
<feature type="compositionally biased region" description="Low complexity" evidence="9">
    <location>
        <begin position="509"/>
        <end position="529"/>
    </location>
</feature>
<keyword evidence="7 8" id="KW-0320">Glycogen biosynthesis</keyword>
<evidence type="ECO:0000259" key="11">
    <source>
        <dbReference type="Pfam" id="PF08323"/>
    </source>
</evidence>
<feature type="binding site" evidence="8">
    <location>
        <position position="17"/>
    </location>
    <ligand>
        <name>ADP-alpha-D-glucose</name>
        <dbReference type="ChEBI" id="CHEBI:57498"/>
    </ligand>
</feature>
<feature type="domain" description="Starch synthase catalytic" evidence="11">
    <location>
        <begin position="4"/>
        <end position="244"/>
    </location>
</feature>
<dbReference type="Pfam" id="PF08323">
    <property type="entry name" value="Glyco_transf_5"/>
    <property type="match status" value="1"/>
</dbReference>
<evidence type="ECO:0000313" key="12">
    <source>
        <dbReference type="EMBL" id="PEH38462.1"/>
    </source>
</evidence>
<evidence type="ECO:0000256" key="3">
    <source>
        <dbReference type="ARBA" id="ARBA00004964"/>
    </source>
</evidence>
<dbReference type="PANTHER" id="PTHR45825:SF11">
    <property type="entry name" value="ALPHA AMYLASE DOMAIN-CONTAINING PROTEIN"/>
    <property type="match status" value="1"/>
</dbReference>
<organism evidence="12 13">
    <name type="scientific">Burkholderia gladioli</name>
    <name type="common">Pseudomonas marginata</name>
    <name type="synonym">Phytomonas marginata</name>
    <dbReference type="NCBI Taxonomy" id="28095"/>
    <lineage>
        <taxon>Bacteria</taxon>
        <taxon>Pseudomonadati</taxon>
        <taxon>Pseudomonadota</taxon>
        <taxon>Betaproteobacteria</taxon>
        <taxon>Burkholderiales</taxon>
        <taxon>Burkholderiaceae</taxon>
        <taxon>Burkholderia</taxon>
    </lineage>
</organism>
<comment type="caution">
    <text evidence="12">The sequence shown here is derived from an EMBL/GenBank/DDBJ whole genome shotgun (WGS) entry which is preliminary data.</text>
</comment>
<dbReference type="Pfam" id="PF00534">
    <property type="entry name" value="Glycos_transf_1"/>
    <property type="match status" value="1"/>
</dbReference>
<evidence type="ECO:0000256" key="2">
    <source>
        <dbReference type="ARBA" id="ARBA00002764"/>
    </source>
</evidence>
<dbReference type="InterPro" id="IPR001296">
    <property type="entry name" value="Glyco_trans_1"/>
</dbReference>
<evidence type="ECO:0000259" key="10">
    <source>
        <dbReference type="Pfam" id="PF00534"/>
    </source>
</evidence>
<dbReference type="EMBL" id="PDDY01000004">
    <property type="protein sequence ID" value="PEH38462.1"/>
    <property type="molecule type" value="Genomic_DNA"/>
</dbReference>
<evidence type="ECO:0000256" key="7">
    <source>
        <dbReference type="ARBA" id="ARBA00023056"/>
    </source>
</evidence>
<evidence type="ECO:0000256" key="6">
    <source>
        <dbReference type="ARBA" id="ARBA00022679"/>
    </source>
</evidence>
<feature type="compositionally biased region" description="Low complexity" evidence="9">
    <location>
        <begin position="538"/>
        <end position="554"/>
    </location>
</feature>
<dbReference type="UniPathway" id="UPA00164"/>
<evidence type="ECO:0000256" key="5">
    <source>
        <dbReference type="ARBA" id="ARBA00022676"/>
    </source>
</evidence>
<comment type="pathway">
    <text evidence="3 8">Glycan biosynthesis; glycogen biosynthesis.</text>
</comment>
<dbReference type="GO" id="GO:0004373">
    <property type="term" value="F:alpha-1,4-glucan glucosyltransferase (UDP-glucose donor) activity"/>
    <property type="evidence" value="ECO:0007669"/>
    <property type="project" value="InterPro"/>
</dbReference>
<dbReference type="NCBIfam" id="NF001899">
    <property type="entry name" value="PRK00654.1-2"/>
    <property type="match status" value="1"/>
</dbReference>
<evidence type="ECO:0000256" key="1">
    <source>
        <dbReference type="ARBA" id="ARBA00001478"/>
    </source>
</evidence>
<dbReference type="AlphaFoldDB" id="A0A2A7S4R2"/>
<comment type="function">
    <text evidence="2 8">Synthesizes alpha-1,4-glucan chains using ADP-glucose.</text>
</comment>
<dbReference type="SUPFAM" id="SSF53756">
    <property type="entry name" value="UDP-Glycosyltransferase/glycogen phosphorylase"/>
    <property type="match status" value="1"/>
</dbReference>
<dbReference type="Proteomes" id="UP000220629">
    <property type="component" value="Unassembled WGS sequence"/>
</dbReference>
<dbReference type="Gene3D" id="3.40.50.2000">
    <property type="entry name" value="Glycogen Phosphorylase B"/>
    <property type="match status" value="2"/>
</dbReference>
<protein>
    <recommendedName>
        <fullName evidence="8">Glycogen synthase</fullName>
        <ecNumber evidence="8">2.4.1.21</ecNumber>
    </recommendedName>
    <alternativeName>
        <fullName evidence="8">Starch [bacterial glycogen] synthase</fullName>
    </alternativeName>
</protein>
<sequence length="554" mass="59788">MAPNVLMVAAEAAPLAKSGGLGDMVSACASALRQRGIDVSILLPGYESAFDQALAPTPLGYLRDLPGGDARLWRAAMPDTGVPVLLLEMNHLYGHRGSGLYQDEGGRDYLDNFVRFASLSAAAARIASGVRGVKRPHIVHAHDWHTGLTPLLMKLAGAPARSVFTIHNLAFQGNYPPGLAPYAGIPSELLAAAPHEPHSIEFYGALSCMKAAIVYADRLSAVSERYAREILTPRFGNRMEGVLEAHRDKLSGIVNGIDDTLWDPRHDSLIAQGYGVDDLVGKHACKRALQQSYGLPTDPFAPLVAIGSRLTTQKLADRLCEAIPAALARWPRAQFAVLGQGEASIEYELRQLAARWPGRLGVHIGYDEPRAHRLHAGADILLHASRFEPCGLTQLYAMRYGTIPVASRVGGLADTIVDHRAADAAPHEHERATPEQGATGFLFDGERAEDIVQALERAFDLFGQPQAWRVLQRNAMQRDSSWAGPTKRYLELYRSLVDLPALREERKAVQPARARPAATAPQIRPQPAAERYGGAGLASRRGGNAAAQQASSGA</sequence>
<comment type="catalytic activity">
    <reaction evidence="1 8">
        <text>[(1-&gt;4)-alpha-D-glucosyl](n) + ADP-alpha-D-glucose = [(1-&gt;4)-alpha-D-glucosyl](n+1) + ADP + H(+)</text>
        <dbReference type="Rhea" id="RHEA:18189"/>
        <dbReference type="Rhea" id="RHEA-COMP:9584"/>
        <dbReference type="Rhea" id="RHEA-COMP:9587"/>
        <dbReference type="ChEBI" id="CHEBI:15378"/>
        <dbReference type="ChEBI" id="CHEBI:15444"/>
        <dbReference type="ChEBI" id="CHEBI:57498"/>
        <dbReference type="ChEBI" id="CHEBI:456216"/>
        <dbReference type="EC" id="2.4.1.21"/>
    </reaction>
</comment>
<evidence type="ECO:0000256" key="8">
    <source>
        <dbReference type="HAMAP-Rule" id="MF_00484"/>
    </source>
</evidence>
<feature type="domain" description="Glycosyl transferase family 1" evidence="10">
    <location>
        <begin position="303"/>
        <end position="459"/>
    </location>
</feature>
<dbReference type="PANTHER" id="PTHR45825">
    <property type="entry name" value="GRANULE-BOUND STARCH SYNTHASE 1, CHLOROPLASTIC/AMYLOPLASTIC"/>
    <property type="match status" value="1"/>
</dbReference>
<dbReference type="GO" id="GO:0005978">
    <property type="term" value="P:glycogen biosynthetic process"/>
    <property type="evidence" value="ECO:0007669"/>
    <property type="project" value="UniProtKB-UniRule"/>
</dbReference>
<reference evidence="13" key="1">
    <citation type="submission" date="2017-09" db="EMBL/GenBank/DDBJ databases">
        <title>FDA dAtabase for Regulatory Grade micrObial Sequences (FDA-ARGOS): Supporting development and validation of Infectious Disease Dx tests.</title>
        <authorList>
            <person name="Minogue T."/>
            <person name="Wolcott M."/>
            <person name="Wasieloski L."/>
            <person name="Aguilar W."/>
            <person name="Moore D."/>
            <person name="Tallon L."/>
            <person name="Sadzewicz L."/>
            <person name="Ott S."/>
            <person name="Zhao X."/>
            <person name="Nagaraj S."/>
            <person name="Vavikolanu K."/>
            <person name="Aluvathingal J."/>
            <person name="Nadendla S."/>
            <person name="Sichtig H."/>
        </authorList>
    </citation>
    <scope>NUCLEOTIDE SEQUENCE [LARGE SCALE GENOMIC DNA]</scope>
    <source>
        <strain evidence="13">FDAARGOS_390</strain>
    </source>
</reference>
<keyword evidence="6 8" id="KW-0808">Transferase</keyword>
<dbReference type="InterPro" id="IPR011835">
    <property type="entry name" value="GS/SS"/>
</dbReference>
<dbReference type="HAMAP" id="MF_00484">
    <property type="entry name" value="Glycogen_synth"/>
    <property type="match status" value="1"/>
</dbReference>
<dbReference type="EC" id="2.4.1.21" evidence="8"/>
<dbReference type="CDD" id="cd03791">
    <property type="entry name" value="GT5_Glycogen_synthase_DULL1-like"/>
    <property type="match status" value="1"/>
</dbReference>
<dbReference type="GO" id="GO:0009011">
    <property type="term" value="F:alpha-1,4-glucan glucosyltransferase (ADP-glucose donor) activity"/>
    <property type="evidence" value="ECO:0007669"/>
    <property type="project" value="UniProtKB-UniRule"/>
</dbReference>
<comment type="similarity">
    <text evidence="4 8">Belongs to the glycosyltransferase 1 family. Bacterial/plant glycogen synthase subfamily.</text>
</comment>
<keyword evidence="5 8" id="KW-0328">Glycosyltransferase</keyword>
<evidence type="ECO:0000256" key="9">
    <source>
        <dbReference type="SAM" id="MobiDB-lite"/>
    </source>
</evidence>
<accession>A0A2A7S4R2</accession>
<name>A0A2A7S4R2_BURGA</name>
<dbReference type="RefSeq" id="WP_096748899.1">
    <property type="nucleotide sequence ID" value="NZ_CADEPO010000002.1"/>
</dbReference>
<evidence type="ECO:0000313" key="13">
    <source>
        <dbReference type="Proteomes" id="UP000220629"/>
    </source>
</evidence>
<dbReference type="InterPro" id="IPR013534">
    <property type="entry name" value="Starch_synth_cat_dom"/>
</dbReference>
<dbReference type="NCBIfam" id="TIGR02095">
    <property type="entry name" value="glgA"/>
    <property type="match status" value="1"/>
</dbReference>